<accession>A0AA40FX48</accession>
<dbReference type="EMBL" id="JAHYIQ010000013">
    <property type="protein sequence ID" value="KAK1126736.1"/>
    <property type="molecule type" value="Genomic_DNA"/>
</dbReference>
<proteinExistence type="predicted"/>
<evidence type="ECO:0000256" key="1">
    <source>
        <dbReference type="SAM" id="MobiDB-lite"/>
    </source>
</evidence>
<evidence type="ECO:0000313" key="2">
    <source>
        <dbReference type="EMBL" id="KAK1126736.1"/>
    </source>
</evidence>
<gene>
    <name evidence="2" type="ORF">K0M31_004360</name>
</gene>
<evidence type="ECO:0000313" key="3">
    <source>
        <dbReference type="Proteomes" id="UP001177670"/>
    </source>
</evidence>
<organism evidence="2 3">
    <name type="scientific">Melipona bicolor</name>
    <dbReference type="NCBI Taxonomy" id="60889"/>
    <lineage>
        <taxon>Eukaryota</taxon>
        <taxon>Metazoa</taxon>
        <taxon>Ecdysozoa</taxon>
        <taxon>Arthropoda</taxon>
        <taxon>Hexapoda</taxon>
        <taxon>Insecta</taxon>
        <taxon>Pterygota</taxon>
        <taxon>Neoptera</taxon>
        <taxon>Endopterygota</taxon>
        <taxon>Hymenoptera</taxon>
        <taxon>Apocrita</taxon>
        <taxon>Aculeata</taxon>
        <taxon>Apoidea</taxon>
        <taxon>Anthophila</taxon>
        <taxon>Apidae</taxon>
        <taxon>Melipona</taxon>
    </lineage>
</organism>
<name>A0AA40FX48_9HYME</name>
<feature type="region of interest" description="Disordered" evidence="1">
    <location>
        <begin position="1"/>
        <end position="39"/>
    </location>
</feature>
<dbReference type="Proteomes" id="UP001177670">
    <property type="component" value="Unassembled WGS sequence"/>
</dbReference>
<reference evidence="2" key="1">
    <citation type="submission" date="2021-10" db="EMBL/GenBank/DDBJ databases">
        <title>Melipona bicolor Genome sequencing and assembly.</title>
        <authorList>
            <person name="Araujo N.S."/>
            <person name="Arias M.C."/>
        </authorList>
    </citation>
    <scope>NUCLEOTIDE SEQUENCE</scope>
    <source>
        <strain evidence="2">USP_2M_L1-L4_2017</strain>
        <tissue evidence="2">Whole body</tissue>
    </source>
</reference>
<sequence>MPVNGNGLECTRRAKQREEGENRKVEGEKRQRKEEREQRPVQQAITMCSGCFGLSVRSCTRPYVCPLSAPGTPAECIAVWPRWRVSDRLSLGLYAL</sequence>
<comment type="caution">
    <text evidence="2">The sequence shown here is derived from an EMBL/GenBank/DDBJ whole genome shotgun (WGS) entry which is preliminary data.</text>
</comment>
<protein>
    <submittedName>
        <fullName evidence="2">Uncharacterized protein</fullName>
    </submittedName>
</protein>
<dbReference type="AlphaFoldDB" id="A0AA40FX48"/>
<keyword evidence="3" id="KW-1185">Reference proteome</keyword>
<feature type="compositionally biased region" description="Basic and acidic residues" evidence="1">
    <location>
        <begin position="10"/>
        <end position="39"/>
    </location>
</feature>